<dbReference type="AlphaFoldDB" id="A0A7W7D426"/>
<evidence type="ECO:0000313" key="2">
    <source>
        <dbReference type="Proteomes" id="UP000542210"/>
    </source>
</evidence>
<organism evidence="1 2">
    <name type="scientific">Sphaerisporangium siamense</name>
    <dbReference type="NCBI Taxonomy" id="795645"/>
    <lineage>
        <taxon>Bacteria</taxon>
        <taxon>Bacillati</taxon>
        <taxon>Actinomycetota</taxon>
        <taxon>Actinomycetes</taxon>
        <taxon>Streptosporangiales</taxon>
        <taxon>Streptosporangiaceae</taxon>
        <taxon>Sphaerisporangium</taxon>
    </lineage>
</organism>
<proteinExistence type="predicted"/>
<evidence type="ECO:0000313" key="1">
    <source>
        <dbReference type="EMBL" id="MBB4699944.1"/>
    </source>
</evidence>
<protein>
    <submittedName>
        <fullName evidence="1">Uncharacterized protein</fullName>
    </submittedName>
</protein>
<dbReference type="Proteomes" id="UP000542210">
    <property type="component" value="Unassembled WGS sequence"/>
</dbReference>
<name>A0A7W7D426_9ACTN</name>
<reference evidence="1 2" key="1">
    <citation type="submission" date="2020-08" db="EMBL/GenBank/DDBJ databases">
        <title>Sequencing the genomes of 1000 actinobacteria strains.</title>
        <authorList>
            <person name="Klenk H.-P."/>
        </authorList>
    </citation>
    <scope>NUCLEOTIDE SEQUENCE [LARGE SCALE GENOMIC DNA]</scope>
    <source>
        <strain evidence="1 2">DSM 45784</strain>
    </source>
</reference>
<gene>
    <name evidence="1" type="ORF">BJ982_001488</name>
</gene>
<comment type="caution">
    <text evidence="1">The sequence shown here is derived from an EMBL/GenBank/DDBJ whole genome shotgun (WGS) entry which is preliminary data.</text>
</comment>
<dbReference type="RefSeq" id="WP_184877779.1">
    <property type="nucleotide sequence ID" value="NZ_BOOV01000010.1"/>
</dbReference>
<keyword evidence="2" id="KW-1185">Reference proteome</keyword>
<dbReference type="EMBL" id="JACHND010000001">
    <property type="protein sequence ID" value="MBB4699944.1"/>
    <property type="molecule type" value="Genomic_DNA"/>
</dbReference>
<sequence length="158" mass="17439">MPFTEKFLRVPGTIGVDGRHVKRYHVSTLDTEIEPEVQRAAYAFLPRLLPGPDDTPPAAFAVLHRGSGTACYLNAYTWVWDNVLECHTAAAGVPFLGCDDTDPTHFKELARPWIGCVWELPPLEHERAAWVRHMLAPDAPLLPAYLADTLPEGRVGGG</sequence>
<accession>A0A7W7D426</accession>